<evidence type="ECO:0000256" key="1">
    <source>
        <dbReference type="SAM" id="Phobius"/>
    </source>
</evidence>
<proteinExistence type="predicted"/>
<evidence type="ECO:0000313" key="2">
    <source>
        <dbReference type="EMBL" id="KEY62570.1"/>
    </source>
</evidence>
<dbReference type="EMBL" id="AZSI01000037">
    <property type="protein sequence ID" value="KEY62570.1"/>
    <property type="molecule type" value="Genomic_DNA"/>
</dbReference>
<name>A0A084AB91_LACLC</name>
<sequence>MTIKKTIPALLLVWLWLSAPFFSHISFMNDSLRFVSDGLSKIIPIDWLVPVLLLLGIPCFSLIFYLYLYIKEKDTDLNLLYLLLATFCFLSLLIFGVITSIGLGYLL</sequence>
<dbReference type="Proteomes" id="UP000028401">
    <property type="component" value="Unassembled WGS sequence"/>
</dbReference>
<comment type="caution">
    <text evidence="2">The sequence shown here is derived from an EMBL/GenBank/DDBJ whole genome shotgun (WGS) entry which is preliminary data.</text>
</comment>
<keyword evidence="1" id="KW-0812">Transmembrane</keyword>
<dbReference type="PATRIC" id="fig|1415168.3.peg.1362"/>
<keyword evidence="1" id="KW-1133">Transmembrane helix</keyword>
<gene>
    <name evidence="2" type="ORF">U725_01285</name>
</gene>
<keyword evidence="1" id="KW-0472">Membrane</keyword>
<accession>A0A084AB91</accession>
<protein>
    <submittedName>
        <fullName evidence="2">Uncharacterized protein</fullName>
    </submittedName>
</protein>
<dbReference type="RefSeq" id="WP_014573218.1">
    <property type="nucleotide sequence ID" value="NZ_AZSI01000037.1"/>
</dbReference>
<feature type="transmembrane region" description="Helical" evidence="1">
    <location>
        <begin position="80"/>
        <end position="106"/>
    </location>
</feature>
<dbReference type="AlphaFoldDB" id="A0A084AB91"/>
<feature type="transmembrane region" description="Helical" evidence="1">
    <location>
        <begin position="47"/>
        <end position="68"/>
    </location>
</feature>
<evidence type="ECO:0000313" key="3">
    <source>
        <dbReference type="Proteomes" id="UP000028401"/>
    </source>
</evidence>
<organism evidence="2 3">
    <name type="scientific">Lactococcus cremoris subsp. cremoris GE214</name>
    <dbReference type="NCBI Taxonomy" id="1415168"/>
    <lineage>
        <taxon>Bacteria</taxon>
        <taxon>Bacillati</taxon>
        <taxon>Bacillota</taxon>
        <taxon>Bacilli</taxon>
        <taxon>Lactobacillales</taxon>
        <taxon>Streptococcaceae</taxon>
        <taxon>Lactococcus</taxon>
        <taxon>Lactococcus cremoris subsp. cremoris</taxon>
    </lineage>
</organism>
<reference evidence="2 3" key="1">
    <citation type="submission" date="2014-06" db="EMBL/GenBank/DDBJ databases">
        <title>Draft genome sequence of the putrescine producing strain Lactococcus lactis subsp cremoris GE214.</title>
        <authorList>
            <person name="Ladero V."/>
            <person name="Linares D.M."/>
            <person name="del Rio B."/>
            <person name="Mayo B."/>
            <person name="Martin M.C."/>
            <person name="Fernandez M."/>
            <person name="Alvarez M.A."/>
        </authorList>
    </citation>
    <scope>NUCLEOTIDE SEQUENCE [LARGE SCALE GENOMIC DNA]</scope>
    <source>
        <strain evidence="2 3">GE214</strain>
    </source>
</reference>